<comment type="caution">
    <text evidence="1">The sequence shown here is derived from an EMBL/GenBank/DDBJ whole genome shotgun (WGS) entry which is preliminary data.</text>
</comment>
<gene>
    <name evidence="1" type="ORF">O6H91_02G043000</name>
</gene>
<sequence>MNGIGGGLDGIFEIEGANAVFVAPPQVLSKSYLHYSVDASLYYARSVLLDAVASTQAPSKEAEDDERKRKRKRKNKKRVYELNEKEALAELRHQEARSCILNAHEAFRLSSRLLEFRRNCKNKTKIILSCEECHLTTISQDRDIELDFVKLAGVWQAPLYKLTLPSKVEENVVHDLDAEVGEEMQNYSLFNMWIENKRSEEVIGKVTGFNFLLPKKCRFFISDIAQIRRLIPDSSSNGYNLLVIDPPWENKSVSRRALYPTLPNKQLLRIPLKSLVHLDGALVALWLTNRQKLHQFVEQELFPTWGVKLITTWYWLKLTTEGELISSLDLTHHKPYECLLIGYALQKLPEETFAMREDGLKPFIRNVPAGLVALSVPGDHSRKPPLGLLLSQCAPHGSRSVSCLELFARELHPGWDSWGNEPLYFQNMKFFRKEISTK</sequence>
<evidence type="ECO:0000313" key="1">
    <source>
        <dbReference type="EMBL" id="KAJ7564983.1"/>
    </source>
</evidence>
<accession>A0ACC2EF06</accession>
<organism evidence="1 2">
    <name type="scientific">Diphasiastrum complanatum</name>
    <name type="common">Issler's clubmoss</name>
    <name type="synonym">Lycopodium complanatum</name>
    <dbReference type="NCBI Taxonomy" id="34168"/>
    <lineage>
        <taxon>Eukaryota</taxon>
        <taxon>Viridiplantae</taxon>
        <taxon>Streptophyta</taxon>
        <taxon>Embryophyta</taxon>
        <taxon>Tracheophyta</taxon>
        <taxon>Lycopodiopsida</taxon>
        <taxon>Lycopodiales</taxon>
        <taxon>Lycopodiaceae</taxon>
        <taxon>Lycopodioideae</taxon>
        <taxon>Diphasiastrum</taxon>
    </lineage>
</organism>
<protein>
    <submittedName>
        <fullName evidence="1">Uncharacterized protein</fullName>
    </submittedName>
</protein>
<reference evidence="2" key="1">
    <citation type="journal article" date="2024" name="Proc. Natl. Acad. Sci. U.S.A.">
        <title>Extraordinary preservation of gene collinearity over three hundred million years revealed in homosporous lycophytes.</title>
        <authorList>
            <person name="Li C."/>
            <person name="Wickell D."/>
            <person name="Kuo L.Y."/>
            <person name="Chen X."/>
            <person name="Nie B."/>
            <person name="Liao X."/>
            <person name="Peng D."/>
            <person name="Ji J."/>
            <person name="Jenkins J."/>
            <person name="Williams M."/>
            <person name="Shu S."/>
            <person name="Plott C."/>
            <person name="Barry K."/>
            <person name="Rajasekar S."/>
            <person name="Grimwood J."/>
            <person name="Han X."/>
            <person name="Sun S."/>
            <person name="Hou Z."/>
            <person name="He W."/>
            <person name="Dai G."/>
            <person name="Sun C."/>
            <person name="Schmutz J."/>
            <person name="Leebens-Mack J.H."/>
            <person name="Li F.W."/>
            <person name="Wang L."/>
        </authorList>
    </citation>
    <scope>NUCLEOTIDE SEQUENCE [LARGE SCALE GENOMIC DNA]</scope>
    <source>
        <strain evidence="2">cv. PW_Plant_1</strain>
    </source>
</reference>
<name>A0ACC2EF06_DIPCM</name>
<keyword evidence="2" id="KW-1185">Reference proteome</keyword>
<dbReference type="EMBL" id="CM055093">
    <property type="protein sequence ID" value="KAJ7564983.1"/>
    <property type="molecule type" value="Genomic_DNA"/>
</dbReference>
<dbReference type="Proteomes" id="UP001162992">
    <property type="component" value="Chromosome 2"/>
</dbReference>
<evidence type="ECO:0000313" key="2">
    <source>
        <dbReference type="Proteomes" id="UP001162992"/>
    </source>
</evidence>
<proteinExistence type="predicted"/>